<dbReference type="WBParaSite" id="nRc.2.0.1.t23739-RA">
    <property type="protein sequence ID" value="nRc.2.0.1.t23739-RA"/>
    <property type="gene ID" value="nRc.2.0.1.g23739"/>
</dbReference>
<organism evidence="1 2">
    <name type="scientific">Romanomermis culicivorax</name>
    <name type="common">Nematode worm</name>
    <dbReference type="NCBI Taxonomy" id="13658"/>
    <lineage>
        <taxon>Eukaryota</taxon>
        <taxon>Metazoa</taxon>
        <taxon>Ecdysozoa</taxon>
        <taxon>Nematoda</taxon>
        <taxon>Enoplea</taxon>
        <taxon>Dorylaimia</taxon>
        <taxon>Mermithida</taxon>
        <taxon>Mermithoidea</taxon>
        <taxon>Mermithidae</taxon>
        <taxon>Romanomermis</taxon>
    </lineage>
</organism>
<dbReference type="Proteomes" id="UP000887565">
    <property type="component" value="Unplaced"/>
</dbReference>
<keyword evidence="1" id="KW-1185">Reference proteome</keyword>
<sequence length="72" mass="8269">MIMLEDRIIHRNGVISDCRAFVFTFVVGLWIHRPTDIRILSINLSFDLGHISIPNKSIFGTNSEQKAPMAQW</sequence>
<reference evidence="2" key="1">
    <citation type="submission" date="2022-11" db="UniProtKB">
        <authorList>
            <consortium name="WormBaseParasite"/>
        </authorList>
    </citation>
    <scope>IDENTIFICATION</scope>
</reference>
<name>A0A915JB79_ROMCU</name>
<evidence type="ECO:0000313" key="2">
    <source>
        <dbReference type="WBParaSite" id="nRc.2.0.1.t23739-RA"/>
    </source>
</evidence>
<evidence type="ECO:0000313" key="1">
    <source>
        <dbReference type="Proteomes" id="UP000887565"/>
    </source>
</evidence>
<accession>A0A915JB79</accession>
<dbReference type="AlphaFoldDB" id="A0A915JB79"/>
<proteinExistence type="predicted"/>
<protein>
    <submittedName>
        <fullName evidence="2">Uncharacterized protein</fullName>
    </submittedName>
</protein>